<dbReference type="AlphaFoldDB" id="A0A0F8YWT5"/>
<name>A0A0F8YWT5_9ZZZZ</name>
<dbReference type="Pfam" id="PF02518">
    <property type="entry name" value="HATPase_c"/>
    <property type="match status" value="1"/>
</dbReference>
<gene>
    <name evidence="4" type="ORF">LCGC14_3043590</name>
</gene>
<dbReference type="GO" id="GO:0000160">
    <property type="term" value="P:phosphorelay signal transduction system"/>
    <property type="evidence" value="ECO:0007669"/>
    <property type="project" value="UniProtKB-KW"/>
</dbReference>
<accession>A0A0F8YWT5</accession>
<dbReference type="PANTHER" id="PTHR24421">
    <property type="entry name" value="NITRATE/NITRITE SENSOR PROTEIN NARX-RELATED"/>
    <property type="match status" value="1"/>
</dbReference>
<evidence type="ECO:0000256" key="2">
    <source>
        <dbReference type="ARBA" id="ARBA00022777"/>
    </source>
</evidence>
<feature type="domain" description="Histidine kinase/HSP90-like ATPase" evidence="3">
    <location>
        <begin position="8"/>
        <end position="43"/>
    </location>
</feature>
<proteinExistence type="predicted"/>
<organism evidence="4">
    <name type="scientific">marine sediment metagenome</name>
    <dbReference type="NCBI Taxonomy" id="412755"/>
    <lineage>
        <taxon>unclassified sequences</taxon>
        <taxon>metagenomes</taxon>
        <taxon>ecological metagenomes</taxon>
    </lineage>
</organism>
<sequence>AHTAWPRFGLQTMRERAEAIGGDFEVTSEPDQGTTVAVHVPLEEGNGAVT</sequence>
<dbReference type="GO" id="GO:0016301">
    <property type="term" value="F:kinase activity"/>
    <property type="evidence" value="ECO:0007669"/>
    <property type="project" value="UniProtKB-KW"/>
</dbReference>
<comment type="caution">
    <text evidence="4">The sequence shown here is derived from an EMBL/GenBank/DDBJ whole genome shotgun (WGS) entry which is preliminary data.</text>
</comment>
<evidence type="ECO:0000259" key="3">
    <source>
        <dbReference type="Pfam" id="PF02518"/>
    </source>
</evidence>
<dbReference type="EMBL" id="LAZR01063939">
    <property type="protein sequence ID" value="KKK58524.1"/>
    <property type="molecule type" value="Genomic_DNA"/>
</dbReference>
<dbReference type="Gene3D" id="3.30.565.10">
    <property type="entry name" value="Histidine kinase-like ATPase, C-terminal domain"/>
    <property type="match status" value="1"/>
</dbReference>
<dbReference type="InterPro" id="IPR050482">
    <property type="entry name" value="Sensor_HK_TwoCompSys"/>
</dbReference>
<dbReference type="SUPFAM" id="SSF55874">
    <property type="entry name" value="ATPase domain of HSP90 chaperone/DNA topoisomerase II/histidine kinase"/>
    <property type="match status" value="1"/>
</dbReference>
<evidence type="ECO:0000256" key="1">
    <source>
        <dbReference type="ARBA" id="ARBA00022679"/>
    </source>
</evidence>
<dbReference type="InterPro" id="IPR036890">
    <property type="entry name" value="HATPase_C_sf"/>
</dbReference>
<feature type="non-terminal residue" evidence="4">
    <location>
        <position position="1"/>
    </location>
</feature>
<dbReference type="InterPro" id="IPR003594">
    <property type="entry name" value="HATPase_dom"/>
</dbReference>
<protein>
    <recommendedName>
        <fullName evidence="3">Histidine kinase/HSP90-like ATPase domain-containing protein</fullName>
    </recommendedName>
</protein>
<keyword evidence="2" id="KW-0418">Kinase</keyword>
<evidence type="ECO:0000313" key="4">
    <source>
        <dbReference type="EMBL" id="KKK58524.1"/>
    </source>
</evidence>
<reference evidence="4" key="1">
    <citation type="journal article" date="2015" name="Nature">
        <title>Complex archaea that bridge the gap between prokaryotes and eukaryotes.</title>
        <authorList>
            <person name="Spang A."/>
            <person name="Saw J.H."/>
            <person name="Jorgensen S.L."/>
            <person name="Zaremba-Niedzwiedzka K."/>
            <person name="Martijn J."/>
            <person name="Lind A.E."/>
            <person name="van Eijk R."/>
            <person name="Schleper C."/>
            <person name="Guy L."/>
            <person name="Ettema T.J."/>
        </authorList>
    </citation>
    <scope>NUCLEOTIDE SEQUENCE</scope>
</reference>
<keyword evidence="1" id="KW-0808">Transferase</keyword>